<dbReference type="EMBL" id="QXUI01000011">
    <property type="protein sequence ID" value="RIM90995.1"/>
    <property type="molecule type" value="Genomic_DNA"/>
</dbReference>
<organism evidence="4 5">
    <name type="scientific">Staphylococcus xylosus</name>
    <dbReference type="NCBI Taxonomy" id="1288"/>
    <lineage>
        <taxon>Bacteria</taxon>
        <taxon>Bacillati</taxon>
        <taxon>Bacillota</taxon>
        <taxon>Bacilli</taxon>
        <taxon>Bacillales</taxon>
        <taxon>Staphylococcaceae</taxon>
        <taxon>Staphylococcus</taxon>
    </lineage>
</organism>
<dbReference type="PANTHER" id="PTHR37293">
    <property type="entry name" value="PHAGE REPLICATION PROTEIN-RELATED"/>
    <property type="match status" value="1"/>
</dbReference>
<dbReference type="Pfam" id="PF07261">
    <property type="entry name" value="DnaB_2"/>
    <property type="match status" value="1"/>
</dbReference>
<name>A0AAQ0RWY5_STAXY</name>
<evidence type="ECO:0000259" key="3">
    <source>
        <dbReference type="Pfam" id="PF07261"/>
    </source>
</evidence>
<comment type="similarity">
    <text evidence="1">Belongs to the DnaB/DnaD family.</text>
</comment>
<dbReference type="PANTHER" id="PTHR37293:SF9">
    <property type="entry name" value="PHI ETA ORF 22-LIKE PROTEIN"/>
    <property type="match status" value="1"/>
</dbReference>
<evidence type="ECO:0000313" key="4">
    <source>
        <dbReference type="EMBL" id="RIM90995.1"/>
    </source>
</evidence>
<feature type="region of interest" description="Disordered" evidence="2">
    <location>
        <begin position="139"/>
        <end position="200"/>
    </location>
</feature>
<sequence length="387" mass="45953">MSIIKNISNEKPFEVIPRELLQSCDKKRKDTNNKALSLEAIGLLCNLQSYPEGWELHKTELYNRYEKNGKSKVMRIWDELVEAGYIIQFKIRSGNNYEYHYYFSVYGITEEQIKEKEEYHQAKVQNKFKLDFRKSEVQKSEGNQDNLDFSNSEVQTGKSSLGSPKPEANIIHNQYNTHEDNTHEDNTHYNQEENSGSSSINNDLLNKLKKEFKIKLTDSYINSMLTLFNSFNKDIIEYAIEYSSENATDPKKYIKSVLKHWKENDIKTLQEAKDFKIKPQAINSKNLKSKELTPKWLEEKTREVSYEQKNYYNKVMQELREKITNQFKNEIDNNTRILNNMNNIITKKYYDWNIEERSLLNKNKNKFIEDQLQIFGEMCEFINKHAI</sequence>
<comment type="caution">
    <text evidence="4">The sequence shown here is derived from an EMBL/GenBank/DDBJ whole genome shotgun (WGS) entry which is preliminary data.</text>
</comment>
<proteinExistence type="inferred from homology"/>
<protein>
    <submittedName>
        <fullName evidence="4">DnaD domain protein</fullName>
    </submittedName>
</protein>
<evidence type="ECO:0000313" key="5">
    <source>
        <dbReference type="Proteomes" id="UP000285579"/>
    </source>
</evidence>
<dbReference type="NCBIfam" id="TIGR01446">
    <property type="entry name" value="DnaD_dom"/>
    <property type="match status" value="1"/>
</dbReference>
<feature type="domain" description="DnaB/C C-terminal" evidence="3">
    <location>
        <begin position="206"/>
        <end position="275"/>
    </location>
</feature>
<dbReference type="Gene3D" id="1.10.10.630">
    <property type="entry name" value="DnaD domain-like"/>
    <property type="match status" value="1"/>
</dbReference>
<gene>
    <name evidence="4" type="ORF">BU104_12755</name>
</gene>
<dbReference type="InterPro" id="IPR034829">
    <property type="entry name" value="DnaD-like_sf"/>
</dbReference>
<dbReference type="SUPFAM" id="SSF158499">
    <property type="entry name" value="DnaD domain-like"/>
    <property type="match status" value="1"/>
</dbReference>
<feature type="compositionally biased region" description="Basic and acidic residues" evidence="2">
    <location>
        <begin position="177"/>
        <end position="191"/>
    </location>
</feature>
<dbReference type="RefSeq" id="WP_119555554.1">
    <property type="nucleotide sequence ID" value="NZ_QXUI01000011.1"/>
</dbReference>
<dbReference type="Proteomes" id="UP000285579">
    <property type="component" value="Unassembled WGS sequence"/>
</dbReference>
<dbReference type="AlphaFoldDB" id="A0AAQ0RWY5"/>
<accession>A0AAQ0RWY5</accession>
<dbReference type="InterPro" id="IPR053162">
    <property type="entry name" value="DnaD"/>
</dbReference>
<evidence type="ECO:0000256" key="1">
    <source>
        <dbReference type="ARBA" id="ARBA00093462"/>
    </source>
</evidence>
<evidence type="ECO:0000256" key="2">
    <source>
        <dbReference type="SAM" id="MobiDB-lite"/>
    </source>
</evidence>
<reference evidence="4 5" key="1">
    <citation type="journal article" date="2016" name="Front. Microbiol.">
        <title>Comprehensive Phylogenetic Analysis of Bovine Non-aureus Staphylococci Species Based on Whole-Genome Sequencing.</title>
        <authorList>
            <person name="Naushad S."/>
            <person name="Barkema H.W."/>
            <person name="Luby C."/>
            <person name="Condas L.A."/>
            <person name="Nobrega D.B."/>
            <person name="Carson D.A."/>
            <person name="De Buck J."/>
        </authorList>
    </citation>
    <scope>NUCLEOTIDE SEQUENCE [LARGE SCALE GENOMIC DNA]</scope>
    <source>
        <strain evidence="4 5">SNUC 1349</strain>
    </source>
</reference>
<feature type="compositionally biased region" description="Polar residues" evidence="2">
    <location>
        <begin position="140"/>
        <end position="162"/>
    </location>
</feature>
<dbReference type="InterPro" id="IPR006343">
    <property type="entry name" value="DnaB/C_C"/>
</dbReference>